<dbReference type="Proteomes" id="UP001054837">
    <property type="component" value="Unassembled WGS sequence"/>
</dbReference>
<organism evidence="1 2">
    <name type="scientific">Caerostris darwini</name>
    <dbReference type="NCBI Taxonomy" id="1538125"/>
    <lineage>
        <taxon>Eukaryota</taxon>
        <taxon>Metazoa</taxon>
        <taxon>Ecdysozoa</taxon>
        <taxon>Arthropoda</taxon>
        <taxon>Chelicerata</taxon>
        <taxon>Arachnida</taxon>
        <taxon>Araneae</taxon>
        <taxon>Araneomorphae</taxon>
        <taxon>Entelegynae</taxon>
        <taxon>Araneoidea</taxon>
        <taxon>Araneidae</taxon>
        <taxon>Caerostris</taxon>
    </lineage>
</organism>
<protein>
    <submittedName>
        <fullName evidence="1">Uncharacterized protein</fullName>
    </submittedName>
</protein>
<accession>A0AAV4S2U2</accession>
<reference evidence="1 2" key="1">
    <citation type="submission" date="2021-06" db="EMBL/GenBank/DDBJ databases">
        <title>Caerostris darwini draft genome.</title>
        <authorList>
            <person name="Kono N."/>
            <person name="Arakawa K."/>
        </authorList>
    </citation>
    <scope>NUCLEOTIDE SEQUENCE [LARGE SCALE GENOMIC DNA]</scope>
</reference>
<evidence type="ECO:0000313" key="1">
    <source>
        <dbReference type="EMBL" id="GIY26358.1"/>
    </source>
</evidence>
<gene>
    <name evidence="1" type="ORF">CDAR_569671</name>
</gene>
<dbReference type="EMBL" id="BPLQ01006940">
    <property type="protein sequence ID" value="GIY26358.1"/>
    <property type="molecule type" value="Genomic_DNA"/>
</dbReference>
<proteinExistence type="predicted"/>
<sequence length="91" mass="10755">MRGLLIQFWDLNSSHLISPEKKCLKTTICEMEERTFQLRIYRRFQDGCEEIIELARKFFCFSPFFRKPKELSCQPSNYLKSGSSLHSITGL</sequence>
<evidence type="ECO:0000313" key="2">
    <source>
        <dbReference type="Proteomes" id="UP001054837"/>
    </source>
</evidence>
<name>A0AAV4S2U2_9ARAC</name>
<comment type="caution">
    <text evidence="1">The sequence shown here is derived from an EMBL/GenBank/DDBJ whole genome shotgun (WGS) entry which is preliminary data.</text>
</comment>
<dbReference type="AlphaFoldDB" id="A0AAV4S2U2"/>
<keyword evidence="2" id="KW-1185">Reference proteome</keyword>